<dbReference type="InterPro" id="IPR056209">
    <property type="entry name" value="SU10_adaptor"/>
</dbReference>
<sequence length="216" mass="24565">MNVADFILRVRYDYNDIDADRVEDPLILDYLNEAQTELYALNPRAFVKSVVAKLDESDLQQPCCCDILYSVDAVTDAHGNFKAETKEENSEASGAFGKKNCKRKKSDSRAYSRVKDSANQFIVKPPVSPNETVYLRLTCAVKPEPFDENSEIDDRHYAALLDYVLYRLFSAETESATSQQKAAMYFKQFQGNVMLKEQIRRQAVLHQPVNSNGGKR</sequence>
<comment type="caution">
    <text evidence="1">The sequence shown here is derived from an EMBL/GenBank/DDBJ whole genome shotgun (WGS) entry which is preliminary data.</text>
</comment>
<dbReference type="AlphaFoldDB" id="A0A4Y9JVR9"/>
<dbReference type="Proteomes" id="UP000297396">
    <property type="component" value="Unassembled WGS sequence"/>
</dbReference>
<accession>A0A4Y9JVR9</accession>
<dbReference type="Pfam" id="PF24175">
    <property type="entry name" value="SU10_adaptor"/>
    <property type="match status" value="1"/>
</dbReference>
<protein>
    <submittedName>
        <fullName evidence="1">Uncharacterized protein</fullName>
    </submittedName>
</protein>
<proteinExistence type="predicted"/>
<dbReference type="EMBL" id="SPPA01000023">
    <property type="protein sequence ID" value="TFV08597.1"/>
    <property type="molecule type" value="Genomic_DNA"/>
</dbReference>
<reference evidence="1 2" key="1">
    <citation type="submission" date="2019-03" db="EMBL/GenBank/DDBJ databases">
        <title>Diversity of the mouse oral microbiome.</title>
        <authorList>
            <person name="Joseph S."/>
            <person name="Aduse-Opoku J."/>
            <person name="Curtis M."/>
            <person name="Wade W."/>
            <person name="Hashim A."/>
        </authorList>
    </citation>
    <scope>NUCLEOTIDE SEQUENCE [LARGE SCALE GENOMIC DNA]</scope>
    <source>
        <strain evidence="1 2">WT12</strain>
    </source>
</reference>
<dbReference type="RefSeq" id="WP_135057976.1">
    <property type="nucleotide sequence ID" value="NZ_JADGLC010000023.1"/>
</dbReference>
<gene>
    <name evidence="1" type="ORF">E4T80_09920</name>
</gene>
<dbReference type="OrthoDB" id="5675335at2"/>
<name>A0A4Y9JVR9_9PAST</name>
<evidence type="ECO:0000313" key="2">
    <source>
        <dbReference type="Proteomes" id="UP000297396"/>
    </source>
</evidence>
<evidence type="ECO:0000313" key="1">
    <source>
        <dbReference type="EMBL" id="TFV08597.1"/>
    </source>
</evidence>
<organism evidence="1 2">
    <name type="scientific">Muribacter muris</name>
    <dbReference type="NCBI Taxonomy" id="67855"/>
    <lineage>
        <taxon>Bacteria</taxon>
        <taxon>Pseudomonadati</taxon>
        <taxon>Pseudomonadota</taxon>
        <taxon>Gammaproteobacteria</taxon>
        <taxon>Pasteurellales</taxon>
        <taxon>Pasteurellaceae</taxon>
        <taxon>Muribacter</taxon>
    </lineage>
</organism>